<evidence type="ECO:0000259" key="2">
    <source>
        <dbReference type="Pfam" id="PF00462"/>
    </source>
</evidence>
<dbReference type="PANTHER" id="PTHR45669:SF7">
    <property type="entry name" value="F1N19.7"/>
    <property type="match status" value="1"/>
</dbReference>
<dbReference type="Gene3D" id="3.40.30.10">
    <property type="entry name" value="Glutaredoxin"/>
    <property type="match status" value="1"/>
</dbReference>
<evidence type="ECO:0000313" key="3">
    <source>
        <dbReference type="EMBL" id="KAI5069752.1"/>
    </source>
</evidence>
<keyword evidence="4" id="KW-1185">Reference proteome</keyword>
<feature type="region of interest" description="Disordered" evidence="1">
    <location>
        <begin position="1"/>
        <end position="36"/>
    </location>
</feature>
<dbReference type="InterPro" id="IPR036249">
    <property type="entry name" value="Thioredoxin-like_sf"/>
</dbReference>
<dbReference type="Pfam" id="PF23733">
    <property type="entry name" value="GRXCR1-2_C"/>
    <property type="match status" value="1"/>
</dbReference>
<dbReference type="PANTHER" id="PTHR45669">
    <property type="entry name" value="GLUTAREDOXIN DOMAIN-CONTAINING CYSTEINE-RICH PROTEIN CG12206-RELATED"/>
    <property type="match status" value="1"/>
</dbReference>
<dbReference type="OrthoDB" id="423313at2759"/>
<reference evidence="3" key="1">
    <citation type="submission" date="2021-01" db="EMBL/GenBank/DDBJ databases">
        <title>Adiantum capillus-veneris genome.</title>
        <authorList>
            <person name="Fang Y."/>
            <person name="Liao Q."/>
        </authorList>
    </citation>
    <scope>NUCLEOTIDE SEQUENCE</scope>
    <source>
        <strain evidence="3">H3</strain>
        <tissue evidence="3">Leaf</tissue>
    </source>
</reference>
<comment type="caution">
    <text evidence="3">The sequence shown here is derived from an EMBL/GenBank/DDBJ whole genome shotgun (WGS) entry which is preliminary data.</text>
</comment>
<dbReference type="EMBL" id="JABFUD020000015">
    <property type="protein sequence ID" value="KAI5069752.1"/>
    <property type="molecule type" value="Genomic_DNA"/>
</dbReference>
<sequence length="487" mass="54388">MGATTSKEMETREGWKASLSRSVSTPNNRYQMNDESPTSVSWKLKLFSIPQSYRRGKSFKSGGIMSRLKPLREEEEEVDFSDSPEAFEMDHHANGHNQARQSGSFLNRSMTFQPSSETESQRRLVAPCKSFRERRGECETAGFDQSIGLRLLLNSSSLPSSQSLVSPSRGACLEKSLSTKESLSARRGNDFARRSFPRVSMDDASPLELQWAAASSTLMEPEIPLFDPSLLATFEKAVEDVALSSPRTPLVNKTESPFLSPGICLDTDKSNQNSRSLSRLKSLRSRAAAAHRPVGNVPQLTTFSFLNRKPSFSKVLSLKNDKRNWNSETYLDKFAKMCPPGCEGKVVLYFTSLRGVRKTYENCFMVRLILQGFRVHVDERDVWMHSKFRQELTDVMGVALSVPRLFILGRYIGGADEVELLNEEGILSKLLEGLPTECRQVCEICADVRFIPCTACSGSCKIISLSGTTERCSKCNENGLIMCPLCI</sequence>
<dbReference type="Pfam" id="PF00462">
    <property type="entry name" value="Glutaredoxin"/>
    <property type="match status" value="1"/>
</dbReference>
<protein>
    <recommendedName>
        <fullName evidence="2">Glutaredoxin domain-containing protein</fullName>
    </recommendedName>
</protein>
<feature type="compositionally biased region" description="Polar residues" evidence="1">
    <location>
        <begin position="19"/>
        <end position="36"/>
    </location>
</feature>
<organism evidence="3 4">
    <name type="scientific">Adiantum capillus-veneris</name>
    <name type="common">Maidenhair fern</name>
    <dbReference type="NCBI Taxonomy" id="13818"/>
    <lineage>
        <taxon>Eukaryota</taxon>
        <taxon>Viridiplantae</taxon>
        <taxon>Streptophyta</taxon>
        <taxon>Embryophyta</taxon>
        <taxon>Tracheophyta</taxon>
        <taxon>Polypodiopsida</taxon>
        <taxon>Polypodiidae</taxon>
        <taxon>Polypodiales</taxon>
        <taxon>Pteridineae</taxon>
        <taxon>Pteridaceae</taxon>
        <taxon>Vittarioideae</taxon>
        <taxon>Adiantum</taxon>
    </lineage>
</organism>
<accession>A0A9D4UL50</accession>
<evidence type="ECO:0000313" key="4">
    <source>
        <dbReference type="Proteomes" id="UP000886520"/>
    </source>
</evidence>
<dbReference type="Proteomes" id="UP000886520">
    <property type="component" value="Chromosome 15"/>
</dbReference>
<dbReference type="PROSITE" id="PS51354">
    <property type="entry name" value="GLUTAREDOXIN_2"/>
    <property type="match status" value="1"/>
</dbReference>
<gene>
    <name evidence="3" type="ORF">GOP47_0016053</name>
</gene>
<dbReference type="InterPro" id="IPR002109">
    <property type="entry name" value="Glutaredoxin"/>
</dbReference>
<name>A0A9D4UL50_ADICA</name>
<dbReference type="CDD" id="cd03031">
    <property type="entry name" value="GRX_GRX_like"/>
    <property type="match status" value="1"/>
</dbReference>
<dbReference type="SUPFAM" id="SSF52833">
    <property type="entry name" value="Thioredoxin-like"/>
    <property type="match status" value="1"/>
</dbReference>
<proteinExistence type="predicted"/>
<evidence type="ECO:0000256" key="1">
    <source>
        <dbReference type="SAM" id="MobiDB-lite"/>
    </source>
</evidence>
<feature type="domain" description="Glutaredoxin" evidence="2">
    <location>
        <begin position="347"/>
        <end position="412"/>
    </location>
</feature>
<dbReference type="AlphaFoldDB" id="A0A9D4UL50"/>